<dbReference type="InterPro" id="IPR001466">
    <property type="entry name" value="Beta-lactam-related"/>
</dbReference>
<name>A0ABY2FXX2_9FLAO</name>
<keyword evidence="2" id="KW-0121">Carboxypeptidase</keyword>
<feature type="domain" description="Beta-lactamase-related" evidence="1">
    <location>
        <begin position="30"/>
        <end position="332"/>
    </location>
</feature>
<dbReference type="Proteomes" id="UP000295709">
    <property type="component" value="Unassembled WGS sequence"/>
</dbReference>
<dbReference type="Gene3D" id="3.40.710.10">
    <property type="entry name" value="DD-peptidase/beta-lactamase superfamily"/>
    <property type="match status" value="1"/>
</dbReference>
<organism evidence="2 3">
    <name type="scientific">Chryseobacterium daecheongense</name>
    <dbReference type="NCBI Taxonomy" id="192389"/>
    <lineage>
        <taxon>Bacteria</taxon>
        <taxon>Pseudomonadati</taxon>
        <taxon>Bacteroidota</taxon>
        <taxon>Flavobacteriia</taxon>
        <taxon>Flavobacteriales</taxon>
        <taxon>Weeksellaceae</taxon>
        <taxon>Chryseobacterium group</taxon>
        <taxon>Chryseobacterium</taxon>
    </lineage>
</organism>
<proteinExistence type="predicted"/>
<dbReference type="PANTHER" id="PTHR46825:SF7">
    <property type="entry name" value="D-ALANYL-D-ALANINE CARBOXYPEPTIDASE"/>
    <property type="match status" value="1"/>
</dbReference>
<evidence type="ECO:0000313" key="2">
    <source>
        <dbReference type="EMBL" id="TDX94627.1"/>
    </source>
</evidence>
<keyword evidence="2" id="KW-0378">Hydrolase</keyword>
<dbReference type="InterPro" id="IPR012338">
    <property type="entry name" value="Beta-lactam/transpept-like"/>
</dbReference>
<protein>
    <submittedName>
        <fullName evidence="2">D-alanyl-D-alanine carboxypeptidase</fullName>
    </submittedName>
</protein>
<evidence type="ECO:0000259" key="1">
    <source>
        <dbReference type="Pfam" id="PF00144"/>
    </source>
</evidence>
<keyword evidence="2" id="KW-0645">Protease</keyword>
<keyword evidence="3" id="KW-1185">Reference proteome</keyword>
<dbReference type="InterPro" id="IPR050491">
    <property type="entry name" value="AmpC-like"/>
</dbReference>
<dbReference type="Pfam" id="PF00144">
    <property type="entry name" value="Beta-lactamase"/>
    <property type="match status" value="1"/>
</dbReference>
<reference evidence="2 3" key="1">
    <citation type="submission" date="2019-03" db="EMBL/GenBank/DDBJ databases">
        <title>Genomic Encyclopedia of Archaeal and Bacterial Type Strains, Phase II (KMG-II): from individual species to whole genera.</title>
        <authorList>
            <person name="Goeker M."/>
        </authorList>
    </citation>
    <scope>NUCLEOTIDE SEQUENCE [LARGE SCALE GENOMIC DNA]</scope>
    <source>
        <strain evidence="2 3">DSM 15235</strain>
    </source>
</reference>
<sequence>MSMFSKLFFSVSVTAFSLGFAQHINTQKLNDYFKALDENHKVMGSFAIADKGKIIYTNAVGFADVESKKKADINTVYRIGSITKTFTAVLVMKAVEDKKLALDTKLSYFFPKVENADKITISDLLSHRSGIRSYTDNPLYSVYYTQPITKEKLVEIIEKAGSDFEPGSQFTYSNSNYTLLAYILEKVYKSSYSELVNTFIAQPLHLKYTKVGGKIDSSKNNAHSYAYEGNTYIKSPETDMSVPGGAGAIVSTPSELIAFMNGLISGKLISNNSFKTMKQFKDGYGFGLFEMPLNDKKGIGHNGSIDGFQSGLFYVADGEKTFSMITNQSGYDHQNIFNTLASAAYGKDITIPTFEVVTLSEEELQPLVGTYVTKEMPLKFNIFIKNKTLMAQATGQGEFPLEATSKTSFKFDMAGITIDFDPAKKLFVIKQGSDATTFTKE</sequence>
<dbReference type="EMBL" id="SOQW01000001">
    <property type="protein sequence ID" value="TDX94627.1"/>
    <property type="molecule type" value="Genomic_DNA"/>
</dbReference>
<dbReference type="GO" id="GO:0004180">
    <property type="term" value="F:carboxypeptidase activity"/>
    <property type="evidence" value="ECO:0007669"/>
    <property type="project" value="UniProtKB-KW"/>
</dbReference>
<dbReference type="PANTHER" id="PTHR46825">
    <property type="entry name" value="D-ALANYL-D-ALANINE-CARBOXYPEPTIDASE/ENDOPEPTIDASE AMPH"/>
    <property type="match status" value="1"/>
</dbReference>
<dbReference type="SUPFAM" id="SSF56601">
    <property type="entry name" value="beta-lactamase/transpeptidase-like"/>
    <property type="match status" value="1"/>
</dbReference>
<accession>A0ABY2FXX2</accession>
<comment type="caution">
    <text evidence="2">The sequence shown here is derived from an EMBL/GenBank/DDBJ whole genome shotgun (WGS) entry which is preliminary data.</text>
</comment>
<gene>
    <name evidence="2" type="ORF">BCF50_0395</name>
</gene>
<evidence type="ECO:0000313" key="3">
    <source>
        <dbReference type="Proteomes" id="UP000295709"/>
    </source>
</evidence>